<name>A0A0G2H8P4_PHACM</name>
<keyword evidence="3 5" id="KW-0560">Oxidoreductase</keyword>
<dbReference type="Pfam" id="PF03171">
    <property type="entry name" value="2OG-FeII_Oxy"/>
    <property type="match status" value="1"/>
</dbReference>
<gene>
    <name evidence="7" type="ORF">UCRPC4_g02206</name>
</gene>
<evidence type="ECO:0000256" key="5">
    <source>
        <dbReference type="RuleBase" id="RU003682"/>
    </source>
</evidence>
<dbReference type="PRINTS" id="PR00682">
    <property type="entry name" value="IPNSYNTHASE"/>
</dbReference>
<feature type="domain" description="Fe2OG dioxygenase" evidence="6">
    <location>
        <begin position="192"/>
        <end position="294"/>
    </location>
</feature>
<protein>
    <submittedName>
        <fullName evidence="7">Putative 2og-fe oxygenase family</fullName>
    </submittedName>
</protein>
<organism evidence="7 8">
    <name type="scientific">Phaeomoniella chlamydospora</name>
    <name type="common">Phaeoacremonium chlamydosporum</name>
    <dbReference type="NCBI Taxonomy" id="158046"/>
    <lineage>
        <taxon>Eukaryota</taxon>
        <taxon>Fungi</taxon>
        <taxon>Dikarya</taxon>
        <taxon>Ascomycota</taxon>
        <taxon>Pezizomycotina</taxon>
        <taxon>Eurotiomycetes</taxon>
        <taxon>Chaetothyriomycetidae</taxon>
        <taxon>Phaeomoniellales</taxon>
        <taxon>Phaeomoniellaceae</taxon>
        <taxon>Phaeomoniella</taxon>
    </lineage>
</organism>
<keyword evidence="2 5" id="KW-0479">Metal-binding</keyword>
<dbReference type="AlphaFoldDB" id="A0A0G2H8P4"/>
<dbReference type="SUPFAM" id="SSF51197">
    <property type="entry name" value="Clavaminate synthase-like"/>
    <property type="match status" value="1"/>
</dbReference>
<keyword evidence="4 5" id="KW-0408">Iron</keyword>
<dbReference type="GO" id="GO:0044283">
    <property type="term" value="P:small molecule biosynthetic process"/>
    <property type="evidence" value="ECO:0007669"/>
    <property type="project" value="UniProtKB-ARBA"/>
</dbReference>
<dbReference type="Proteomes" id="UP000053317">
    <property type="component" value="Unassembled WGS sequence"/>
</dbReference>
<keyword evidence="8" id="KW-1185">Reference proteome</keyword>
<dbReference type="InterPro" id="IPR005123">
    <property type="entry name" value="Oxoglu/Fe-dep_dioxygenase_dom"/>
</dbReference>
<dbReference type="EMBL" id="LCWF01000053">
    <property type="protein sequence ID" value="KKY24985.1"/>
    <property type="molecule type" value="Genomic_DNA"/>
</dbReference>
<dbReference type="PANTHER" id="PTHR10209:SF867">
    <property type="entry name" value="2-OXOGLUTARATE (2OG) AND FE(II)-DEPENDENT OXYGENASE SUPERFAMILY PROTEIN"/>
    <property type="match status" value="1"/>
</dbReference>
<dbReference type="Gene3D" id="2.60.120.330">
    <property type="entry name" value="B-lactam Antibiotic, Isopenicillin N Synthase, Chain"/>
    <property type="match status" value="1"/>
</dbReference>
<sequence length="335" mass="36958">MPVATTPQAEFVIPTVDISPYLKNHDASTSEAQKIIEDIRKACTTSGFFQLTGHGVPCELQEQMFQAAKLFFDLPFEEKMKLDRRVAGGSSNRGYEVIGNQSLQDGTMPDLKEGFYIGQNVPADDPRSKAHPVLIGPNIWPSPELVPDHLFKEPTTLYREKTLQLGFAVMDLIAKSLPYGDEVFGQCATEDPVATIRMLHYPPQKTTDVKQLGAGAHTDFGMITLLLQDSQSGLQVYNPAADQWVDVPPVKEAYVVNVGDMLSMLTSGHYKSALHRVINHSGTHRYSCPLFLDGDVNFKLAALDGSTKPEDVITCEQHMISRFNETYGRVAKAAA</sequence>
<proteinExistence type="inferred from homology"/>
<evidence type="ECO:0000256" key="1">
    <source>
        <dbReference type="ARBA" id="ARBA00008056"/>
    </source>
</evidence>
<dbReference type="Pfam" id="PF14226">
    <property type="entry name" value="DIOX_N"/>
    <property type="match status" value="1"/>
</dbReference>
<dbReference type="InterPro" id="IPR044861">
    <property type="entry name" value="IPNS-like_FE2OG_OXY"/>
</dbReference>
<evidence type="ECO:0000256" key="3">
    <source>
        <dbReference type="ARBA" id="ARBA00023002"/>
    </source>
</evidence>
<comment type="caution">
    <text evidence="7">The sequence shown here is derived from an EMBL/GenBank/DDBJ whole genome shotgun (WGS) entry which is preliminary data.</text>
</comment>
<comment type="similarity">
    <text evidence="1 5">Belongs to the iron/ascorbate-dependent oxidoreductase family.</text>
</comment>
<evidence type="ECO:0000313" key="8">
    <source>
        <dbReference type="Proteomes" id="UP000053317"/>
    </source>
</evidence>
<accession>A0A0G2H8P4</accession>
<dbReference type="PROSITE" id="PS51471">
    <property type="entry name" value="FE2OG_OXY"/>
    <property type="match status" value="1"/>
</dbReference>
<dbReference type="PANTHER" id="PTHR10209">
    <property type="entry name" value="OXIDOREDUCTASE, 2OG-FE II OXYGENASE FAMILY PROTEIN"/>
    <property type="match status" value="1"/>
</dbReference>
<dbReference type="InterPro" id="IPR027443">
    <property type="entry name" value="IPNS-like_sf"/>
</dbReference>
<evidence type="ECO:0000259" key="6">
    <source>
        <dbReference type="PROSITE" id="PS51471"/>
    </source>
</evidence>
<dbReference type="GO" id="GO:0016491">
    <property type="term" value="F:oxidoreductase activity"/>
    <property type="evidence" value="ECO:0007669"/>
    <property type="project" value="UniProtKB-KW"/>
</dbReference>
<reference evidence="7 8" key="2">
    <citation type="submission" date="2015-05" db="EMBL/GenBank/DDBJ databases">
        <authorList>
            <person name="Morales-Cruz A."/>
            <person name="Amrine K.C."/>
            <person name="Cantu D."/>
        </authorList>
    </citation>
    <scope>NUCLEOTIDE SEQUENCE [LARGE SCALE GENOMIC DNA]</scope>
    <source>
        <strain evidence="7">UCRPC4</strain>
    </source>
</reference>
<dbReference type="OrthoDB" id="288590at2759"/>
<evidence type="ECO:0000256" key="2">
    <source>
        <dbReference type="ARBA" id="ARBA00022723"/>
    </source>
</evidence>
<evidence type="ECO:0000256" key="4">
    <source>
        <dbReference type="ARBA" id="ARBA00023004"/>
    </source>
</evidence>
<evidence type="ECO:0000313" key="7">
    <source>
        <dbReference type="EMBL" id="KKY24985.1"/>
    </source>
</evidence>
<reference evidence="7 8" key="1">
    <citation type="submission" date="2015-05" db="EMBL/GenBank/DDBJ databases">
        <title>Distinctive expansion of gene families associated with plant cell wall degradation and secondary metabolism in the genomes of grapevine trunk pathogens.</title>
        <authorList>
            <person name="Lawrence D.P."/>
            <person name="Travadon R."/>
            <person name="Rolshausen P.E."/>
            <person name="Baumgartner K."/>
        </authorList>
    </citation>
    <scope>NUCLEOTIDE SEQUENCE [LARGE SCALE GENOMIC DNA]</scope>
    <source>
        <strain evidence="7">UCRPC4</strain>
    </source>
</reference>
<dbReference type="InterPro" id="IPR026992">
    <property type="entry name" value="DIOX_N"/>
</dbReference>
<dbReference type="GO" id="GO:0046872">
    <property type="term" value="F:metal ion binding"/>
    <property type="evidence" value="ECO:0007669"/>
    <property type="project" value="UniProtKB-KW"/>
</dbReference>